<evidence type="ECO:0000313" key="2">
    <source>
        <dbReference type="Proteomes" id="UP000264960"/>
    </source>
</evidence>
<gene>
    <name evidence="1" type="ORF">C5695_10435</name>
</gene>
<dbReference type="RefSeq" id="WP_117730665.1">
    <property type="nucleotide sequence ID" value="NZ_CP027116.1"/>
</dbReference>
<protein>
    <submittedName>
        <fullName evidence="1">Uncharacterized protein</fullName>
    </submittedName>
</protein>
<evidence type="ECO:0000313" key="1">
    <source>
        <dbReference type="EMBL" id="AVM24234.1"/>
    </source>
</evidence>
<dbReference type="AlphaFoldDB" id="A0AAD0HN20"/>
<accession>A0AAD0HN20</accession>
<name>A0AAD0HN20_BACPU</name>
<sequence>MNMFVIASKSGVGNYLNYYHPKIYSNQKQAENALRVMKNNGKITESGKVYGMDGLHLIDL</sequence>
<reference evidence="1 2" key="1">
    <citation type="submission" date="2018-02" db="EMBL/GenBank/DDBJ databases">
        <title>The complete genome of two Bacillus pumilus strains from Cuatro Cienegas, Coahuila, Mexico.</title>
        <authorList>
            <person name="Zarza E."/>
            <person name="Alcaraz L.D."/>
            <person name="Aguilar-Salinas B."/>
            <person name="Islas A."/>
            <person name="Olmedo-Alvarez G."/>
        </authorList>
    </citation>
    <scope>NUCLEOTIDE SEQUENCE [LARGE SCALE GENOMIC DNA]</scope>
    <source>
        <strain evidence="1 2">145</strain>
    </source>
</reference>
<dbReference type="EMBL" id="CP027116">
    <property type="protein sequence ID" value="AVM24234.1"/>
    <property type="molecule type" value="Genomic_DNA"/>
</dbReference>
<organism evidence="1 2">
    <name type="scientific">Bacillus pumilus</name>
    <name type="common">Bacillus mesentericus</name>
    <dbReference type="NCBI Taxonomy" id="1408"/>
    <lineage>
        <taxon>Bacteria</taxon>
        <taxon>Bacillati</taxon>
        <taxon>Bacillota</taxon>
        <taxon>Bacilli</taxon>
        <taxon>Bacillales</taxon>
        <taxon>Bacillaceae</taxon>
        <taxon>Bacillus</taxon>
    </lineage>
</organism>
<proteinExistence type="predicted"/>
<dbReference type="Proteomes" id="UP000264960">
    <property type="component" value="Chromosome"/>
</dbReference>